<accession>A0AAE1AMH5</accession>
<evidence type="ECO:0000313" key="2">
    <source>
        <dbReference type="EMBL" id="KAK3790640.1"/>
    </source>
</evidence>
<evidence type="ECO:0000256" key="1">
    <source>
        <dbReference type="SAM" id="MobiDB-lite"/>
    </source>
</evidence>
<proteinExistence type="predicted"/>
<name>A0AAE1AMH5_9GAST</name>
<comment type="caution">
    <text evidence="2">The sequence shown here is derived from an EMBL/GenBank/DDBJ whole genome shotgun (WGS) entry which is preliminary data.</text>
</comment>
<feature type="region of interest" description="Disordered" evidence="1">
    <location>
        <begin position="47"/>
        <end position="75"/>
    </location>
</feature>
<dbReference type="EMBL" id="JAWDGP010001522">
    <property type="protein sequence ID" value="KAK3790640.1"/>
    <property type="molecule type" value="Genomic_DNA"/>
</dbReference>
<keyword evidence="3" id="KW-1185">Reference proteome</keyword>
<organism evidence="2 3">
    <name type="scientific">Elysia crispata</name>
    <name type="common">lettuce slug</name>
    <dbReference type="NCBI Taxonomy" id="231223"/>
    <lineage>
        <taxon>Eukaryota</taxon>
        <taxon>Metazoa</taxon>
        <taxon>Spiralia</taxon>
        <taxon>Lophotrochozoa</taxon>
        <taxon>Mollusca</taxon>
        <taxon>Gastropoda</taxon>
        <taxon>Heterobranchia</taxon>
        <taxon>Euthyneura</taxon>
        <taxon>Panpulmonata</taxon>
        <taxon>Sacoglossa</taxon>
        <taxon>Placobranchoidea</taxon>
        <taxon>Plakobranchidae</taxon>
        <taxon>Elysia</taxon>
    </lineage>
</organism>
<protein>
    <submittedName>
        <fullName evidence="2">Uncharacterized protein</fullName>
    </submittedName>
</protein>
<gene>
    <name evidence="2" type="ORF">RRG08_048766</name>
</gene>
<evidence type="ECO:0000313" key="3">
    <source>
        <dbReference type="Proteomes" id="UP001283361"/>
    </source>
</evidence>
<dbReference type="AlphaFoldDB" id="A0AAE1AMH5"/>
<reference evidence="2" key="1">
    <citation type="journal article" date="2023" name="G3 (Bethesda)">
        <title>A reference genome for the long-term kleptoplast-retaining sea slug Elysia crispata morphotype clarki.</title>
        <authorList>
            <person name="Eastman K.E."/>
            <person name="Pendleton A.L."/>
            <person name="Shaikh M.A."/>
            <person name="Suttiyut T."/>
            <person name="Ogas R."/>
            <person name="Tomko P."/>
            <person name="Gavelis G."/>
            <person name="Widhalm J.R."/>
            <person name="Wisecaver J.H."/>
        </authorList>
    </citation>
    <scope>NUCLEOTIDE SEQUENCE</scope>
    <source>
        <strain evidence="2">ECLA1</strain>
    </source>
</reference>
<dbReference type="Proteomes" id="UP001283361">
    <property type="component" value="Unassembled WGS sequence"/>
</dbReference>
<sequence length="75" mass="8281">MGNRASEKGGLHQLLYRQSKLGSHYSHVVDKMERKLTVDSVTLSKADEDASSRAISGARIDRPFQGNGRARQTPL</sequence>